<protein>
    <submittedName>
        <fullName evidence="2">DUF3089 domain-containing protein</fullName>
    </submittedName>
</protein>
<name>A0A975GUF3_9CAUL</name>
<dbReference type="SUPFAM" id="SSF53474">
    <property type="entry name" value="alpha/beta-Hydrolases"/>
    <property type="match status" value="1"/>
</dbReference>
<dbReference type="PROSITE" id="PS51257">
    <property type="entry name" value="PROKAR_LIPOPROTEIN"/>
    <property type="match status" value="1"/>
</dbReference>
<dbReference type="AlphaFoldDB" id="A0A975GUF3"/>
<proteinExistence type="predicted"/>
<feature type="chain" id="PRO_5037470471" evidence="1">
    <location>
        <begin position="22"/>
        <end position="374"/>
    </location>
</feature>
<dbReference type="Proteomes" id="UP000663918">
    <property type="component" value="Chromosome"/>
</dbReference>
<organism evidence="2 3">
    <name type="scientific">Brevundimonas goettingensis</name>
    <dbReference type="NCBI Taxonomy" id="2774190"/>
    <lineage>
        <taxon>Bacteria</taxon>
        <taxon>Pseudomonadati</taxon>
        <taxon>Pseudomonadota</taxon>
        <taxon>Alphaproteobacteria</taxon>
        <taxon>Caulobacterales</taxon>
        <taxon>Caulobacteraceae</taxon>
        <taxon>Brevundimonas</taxon>
    </lineage>
</organism>
<feature type="signal peptide" evidence="1">
    <location>
        <begin position="1"/>
        <end position="21"/>
    </location>
</feature>
<keyword evidence="3" id="KW-1185">Reference proteome</keyword>
<evidence type="ECO:0000256" key="1">
    <source>
        <dbReference type="SAM" id="SignalP"/>
    </source>
</evidence>
<dbReference type="KEGG" id="bgoe:IFJ75_11430"/>
<dbReference type="Pfam" id="PF11288">
    <property type="entry name" value="DUF3089"/>
    <property type="match status" value="1"/>
</dbReference>
<keyword evidence="1" id="KW-0732">Signal</keyword>
<accession>A0A975GUF3</accession>
<sequence length="374" mass="40375">MNRAARRGFAVAAMAVASLLAGCGGGPSKPFDVALAPPPPDYARPEAWLALPGRNGLERSAPTGLTVVDESSAPADVFFIHPTTARDSSVWNLPWDASDTVAPLNQAVLMGQTSVFNGCCRIYAPHYRQASLRGLGDTGAVDLAYADVEADFRDFIVRRNAEHGGGRAFIIAAHSQGVMHAIRLLQEQVLGTPLQDRLVAAYLIGGYVPDTFPELGLPLCDATHQTGCVLTWNSSKPGSLTARMILHKPTYWWRGSWKREDQAVAVCVNPLTWRVQGHGPETVGPEANPGSMPLPRDPFPAAPTTMPPLLPHLTGARCREGMLEVDIPKDSPAEYSDPLARNLGSYHLNDYGLFYASLRENALTRVQAWTAAHP</sequence>
<reference evidence="2" key="1">
    <citation type="submission" date="2020-09" db="EMBL/GenBank/DDBJ databases">
        <title>Brevundimonas sp. LVF2 isolated from a puddle in Goettingen, Germany.</title>
        <authorList>
            <person name="Friedrich I."/>
            <person name="Klassen A."/>
            <person name="Hannes N."/>
            <person name="Schneider D."/>
            <person name="Hertel R."/>
            <person name="Daniel R."/>
        </authorList>
    </citation>
    <scope>NUCLEOTIDE SEQUENCE</scope>
    <source>
        <strain evidence="2">LVF2</strain>
    </source>
</reference>
<dbReference type="InterPro" id="IPR021440">
    <property type="entry name" value="DUF3089"/>
</dbReference>
<dbReference type="EMBL" id="CP062222">
    <property type="protein sequence ID" value="QTC89907.1"/>
    <property type="molecule type" value="Genomic_DNA"/>
</dbReference>
<dbReference type="RefSeq" id="WP_207868293.1">
    <property type="nucleotide sequence ID" value="NZ_CP062222.1"/>
</dbReference>
<dbReference type="InterPro" id="IPR029058">
    <property type="entry name" value="AB_hydrolase_fold"/>
</dbReference>
<gene>
    <name evidence="2" type="ORF">IFJ75_11430</name>
</gene>
<evidence type="ECO:0000313" key="2">
    <source>
        <dbReference type="EMBL" id="QTC89907.1"/>
    </source>
</evidence>
<evidence type="ECO:0000313" key="3">
    <source>
        <dbReference type="Proteomes" id="UP000663918"/>
    </source>
</evidence>